<gene>
    <name evidence="1" type="ORF">CesoFtcFv8_019671</name>
</gene>
<dbReference type="AlphaFoldDB" id="A0AAN8BDR1"/>
<keyword evidence="2" id="KW-1185">Reference proteome</keyword>
<protein>
    <submittedName>
        <fullName evidence="1">Uncharacterized protein</fullName>
    </submittedName>
</protein>
<dbReference type="EMBL" id="JAULUE010002061">
    <property type="protein sequence ID" value="KAK5883333.1"/>
    <property type="molecule type" value="Genomic_DNA"/>
</dbReference>
<organism evidence="1 2">
    <name type="scientific">Champsocephalus esox</name>
    <name type="common">pike icefish</name>
    <dbReference type="NCBI Taxonomy" id="159716"/>
    <lineage>
        <taxon>Eukaryota</taxon>
        <taxon>Metazoa</taxon>
        <taxon>Chordata</taxon>
        <taxon>Craniata</taxon>
        <taxon>Vertebrata</taxon>
        <taxon>Euteleostomi</taxon>
        <taxon>Actinopterygii</taxon>
        <taxon>Neopterygii</taxon>
        <taxon>Teleostei</taxon>
        <taxon>Neoteleostei</taxon>
        <taxon>Acanthomorphata</taxon>
        <taxon>Eupercaria</taxon>
        <taxon>Perciformes</taxon>
        <taxon>Notothenioidei</taxon>
        <taxon>Channichthyidae</taxon>
        <taxon>Champsocephalus</taxon>
    </lineage>
</organism>
<evidence type="ECO:0000313" key="2">
    <source>
        <dbReference type="Proteomes" id="UP001335648"/>
    </source>
</evidence>
<accession>A0AAN8BDR1</accession>
<name>A0AAN8BDR1_9TELE</name>
<reference evidence="1 2" key="1">
    <citation type="journal article" date="2023" name="Mol. Biol. Evol.">
        <title>Genomics of Secondarily Temperate Adaptation in the Only Non-Antarctic Icefish.</title>
        <authorList>
            <person name="Rivera-Colon A.G."/>
            <person name="Rayamajhi N."/>
            <person name="Minhas B.F."/>
            <person name="Madrigal G."/>
            <person name="Bilyk K.T."/>
            <person name="Yoon V."/>
            <person name="Hune M."/>
            <person name="Gregory S."/>
            <person name="Cheng C.H.C."/>
            <person name="Catchen J.M."/>
        </authorList>
    </citation>
    <scope>NUCLEOTIDE SEQUENCE [LARGE SCALE GENOMIC DNA]</scope>
    <source>
        <strain evidence="1">JC2023a</strain>
    </source>
</reference>
<dbReference type="Proteomes" id="UP001335648">
    <property type="component" value="Unassembled WGS sequence"/>
</dbReference>
<proteinExistence type="predicted"/>
<comment type="caution">
    <text evidence="1">The sequence shown here is derived from an EMBL/GenBank/DDBJ whole genome shotgun (WGS) entry which is preliminary data.</text>
</comment>
<sequence length="142" mass="15975">MDSADPKTLHAALSAQGVRIFHHEEQLGLISQGVKELVGRQAELQDSVSSQIQQLTDHMHQFIAHLQTTPPVTSSTAFLSRILLTLSNRSRLFLHYGWLFRRDSPETPSTAEPSLCSAICIFNTIQGLFHQTMLKWRLPCPI</sequence>
<evidence type="ECO:0000313" key="1">
    <source>
        <dbReference type="EMBL" id="KAK5883333.1"/>
    </source>
</evidence>